<keyword evidence="1" id="KW-0175">Coiled coil</keyword>
<keyword evidence="4" id="KW-1185">Reference proteome</keyword>
<reference evidence="3 4" key="1">
    <citation type="journal article" date="2019" name="Mol. Ecol. Resour.">
        <title>Chromosome-level genome assembly of Triplophysa tibetana, a fish adapted to the harsh high-altitude environment of the Tibetan Plateau.</title>
        <authorList>
            <person name="Yang X."/>
            <person name="Liu H."/>
            <person name="Ma Z."/>
            <person name="Zou Y."/>
            <person name="Zou M."/>
            <person name="Mao Y."/>
            <person name="Li X."/>
            <person name="Wang H."/>
            <person name="Chen T."/>
            <person name="Wang W."/>
            <person name="Yang R."/>
        </authorList>
    </citation>
    <scope>NUCLEOTIDE SEQUENCE [LARGE SCALE GENOMIC DNA]</scope>
    <source>
        <strain evidence="3">TTIB1903HZAU</strain>
        <tissue evidence="3">Muscle</tissue>
    </source>
</reference>
<protein>
    <submittedName>
        <fullName evidence="3">Uncharacterized protein</fullName>
    </submittedName>
</protein>
<evidence type="ECO:0000313" key="4">
    <source>
        <dbReference type="Proteomes" id="UP000324632"/>
    </source>
</evidence>
<accession>A0A5A9NLW9</accession>
<dbReference type="EMBL" id="SOYY01000016">
    <property type="protein sequence ID" value="KAA0709989.1"/>
    <property type="molecule type" value="Genomic_DNA"/>
</dbReference>
<sequence length="272" mass="31775">MMEKQSAAEKCNEEGFIDLKKKDTELKNVKQKTAENVIKVNDQEIRHRDQGIIQLKNRNIEQQQKISNTENNLRVLKENNQKDLSGPQKSSSDGSFKFWFLVVGVLFVFGCCCTLVYKDKQHTTERLEATKTEITELKKRNNELDIDIQRREAERLKATKTEITELKKRNNELDLEMQRCKAENSELKKRNNELDLHLQRCKDESYERLEPSAVPSIYWILIVGLVLIVVYTWANKKSQNSALRQQIQESLNGGEIISWTQYCRVVKLKSLN</sequence>
<name>A0A5A9NLW9_9TELE</name>
<evidence type="ECO:0000313" key="3">
    <source>
        <dbReference type="EMBL" id="KAA0709989.1"/>
    </source>
</evidence>
<evidence type="ECO:0000256" key="2">
    <source>
        <dbReference type="SAM" id="Phobius"/>
    </source>
</evidence>
<proteinExistence type="predicted"/>
<dbReference type="AlphaFoldDB" id="A0A5A9NLW9"/>
<feature type="transmembrane region" description="Helical" evidence="2">
    <location>
        <begin position="98"/>
        <end position="117"/>
    </location>
</feature>
<feature type="coiled-coil region" evidence="1">
    <location>
        <begin position="52"/>
        <end position="79"/>
    </location>
</feature>
<feature type="transmembrane region" description="Helical" evidence="2">
    <location>
        <begin position="216"/>
        <end position="234"/>
    </location>
</feature>
<gene>
    <name evidence="3" type="ORF">E1301_Tti018104</name>
</gene>
<keyword evidence="2" id="KW-0472">Membrane</keyword>
<keyword evidence="2" id="KW-1133">Transmembrane helix</keyword>
<feature type="coiled-coil region" evidence="1">
    <location>
        <begin position="120"/>
        <end position="204"/>
    </location>
</feature>
<keyword evidence="2" id="KW-0812">Transmembrane</keyword>
<comment type="caution">
    <text evidence="3">The sequence shown here is derived from an EMBL/GenBank/DDBJ whole genome shotgun (WGS) entry which is preliminary data.</text>
</comment>
<evidence type="ECO:0000256" key="1">
    <source>
        <dbReference type="SAM" id="Coils"/>
    </source>
</evidence>
<organism evidence="3 4">
    <name type="scientific">Triplophysa tibetana</name>
    <dbReference type="NCBI Taxonomy" id="1572043"/>
    <lineage>
        <taxon>Eukaryota</taxon>
        <taxon>Metazoa</taxon>
        <taxon>Chordata</taxon>
        <taxon>Craniata</taxon>
        <taxon>Vertebrata</taxon>
        <taxon>Euteleostomi</taxon>
        <taxon>Actinopterygii</taxon>
        <taxon>Neopterygii</taxon>
        <taxon>Teleostei</taxon>
        <taxon>Ostariophysi</taxon>
        <taxon>Cypriniformes</taxon>
        <taxon>Nemacheilidae</taxon>
        <taxon>Triplophysa</taxon>
    </lineage>
</organism>
<dbReference type="Proteomes" id="UP000324632">
    <property type="component" value="Chromosome 16"/>
</dbReference>